<sequence length="1277" mass="140508">MPGLCDIKTLQEGEIFNMNTDSESQSRDSDLWRPSSSTDGLRNGDVCSSSLAAKGYRSVRPIFQEKKSPTPAQEQNVHILSLMPTLDQISGFSQQSHLQPPSRELERHVASLSIHIHPRPQISGPRTQAMSLRPPTPPKRMDRQDRGSHQCRPLPSAAPPVPEVPVLLKQSYPGTAQSHNRLRLSLDFIRPETFSPAGPHSPDRCSSCTQSEASTAVLEELRAFGLGPEGGSRTPSPTLSQMSVVTDSMGLHSPAASNINGQMTVNGGLSVPASPRSHIQRPFSPSTYPPPPSLSPSITAMQQQARTTASSTPIYANVDPPARAPHTDRRETAGKAPHYTGIGPVDESGIPIAIRTTVDRPKDWYKTMFKQIHVVPKTEIEWSGSRTATDPVTSPATTISKQDKQAAPNAVQAHPAPKTSTYRPISKSVSDNGIYAFRLPVASPLPTSTSTQQRPIEREAPQRGRSTPDMNEWGPPDRKVDTRKYRAEPRSIFDYEPGKSSVLEQERAKSNLSPEDIDLENEPWYKFFAELEFGRPPPKKLLDYNPESAPRFPVETSLYQPSTDRSLERPSSSASDNKKRRKSEPATTQPRAHSSVGTTQTSVRPPELPRGSSTQRNPLTSPSSPATTRTKDQDTSRNYTYPDVGRQTPQSRRQTPDVKEKLPARAIYDFKAQTAKELTFKKGDTVYISRQIDNNWYEGEYHGHVGIFPISYVEKIPPSERHLPARPPPPAQSKEIGEAVARYNFNADTNVELSLRKGERVVLVRQVDKNWFEGKIPGTNKQGIFPVSYVDVIKKTSVQNTGQPPGPSIPTSFSSDRLNSRPSSTRNLHNSPSPTIRPLSSSSPSPQRAAHLQAITSEWLALTLGLSPSGTPAPTPPPFPSNFQPYYEAFDSGISPSPASSTLGRSPTLTPRVSTPALKEGHFIPISSPKSYMSPDPSPSPQPYLTSASFTPSPTSPTFDSRSGSVIEILSSHKADLPVKELQLFSDPKDRYKPGETDSPKLGSPIDLVVFEGQKSPLDILPPKDLEDDLCEELVSIIKASQSKGAFLEEEDLYHQEPDTVEKLPRLFIEEEQNEDNSFLNKTLPSNTFTPLQLAHSEGSDIEQGEVSQNASPRLSSLSSQMSLPFTSAKYSPTSPCSTPPLPGVSQSPPHLAKLFPRQDLRSPKVKPVLRRDVVVVGKPPRSPVMSRRSCGSPVRGQNFSPSNRSQRQAYACDPLQGGGEPFQALYNYMPRNEDELELKEGDVVDVMEKCDDGWFVGTSRRTKFFGTFPGNYVKRL</sequence>
<dbReference type="RefSeq" id="XP_073778043.1">
    <property type="nucleotide sequence ID" value="XM_073921942.1"/>
</dbReference>
<evidence type="ECO:0000313" key="1">
    <source>
        <dbReference type="Proteomes" id="UP000000437"/>
    </source>
</evidence>
<evidence type="ECO:0000313" key="2">
    <source>
        <dbReference type="RefSeq" id="XP_073778043.1"/>
    </source>
</evidence>
<proteinExistence type="predicted"/>
<organism evidence="1 2">
    <name type="scientific">Danio rerio</name>
    <name type="common">Zebrafish</name>
    <name type="synonym">Brachydanio rerio</name>
    <dbReference type="NCBI Taxonomy" id="7955"/>
    <lineage>
        <taxon>Eukaryota</taxon>
        <taxon>Metazoa</taxon>
        <taxon>Chordata</taxon>
        <taxon>Craniata</taxon>
        <taxon>Vertebrata</taxon>
        <taxon>Euteleostomi</taxon>
        <taxon>Actinopterygii</taxon>
        <taxon>Neopterygii</taxon>
        <taxon>Teleostei</taxon>
        <taxon>Ostariophysi</taxon>
        <taxon>Cypriniformes</taxon>
        <taxon>Danionidae</taxon>
        <taxon>Danioninae</taxon>
        <taxon>Danio</taxon>
    </lineage>
</organism>
<reference evidence="2" key="1">
    <citation type="submission" date="2025-08" db="UniProtKB">
        <authorList>
            <consortium name="RefSeq"/>
        </authorList>
    </citation>
    <scope>IDENTIFICATION</scope>
    <source>
        <strain evidence="2">Tuebingen</strain>
        <tissue evidence="2">Fibroblasts and whole tissue</tissue>
    </source>
</reference>
<keyword evidence="1" id="KW-1185">Reference proteome</keyword>
<accession>A0AC58H7U3</accession>
<protein>
    <submittedName>
        <fullName evidence="2">Sorbin and SH3 domain-containing protein 1 isoform X15</fullName>
    </submittedName>
</protein>
<dbReference type="Proteomes" id="UP000000437">
    <property type="component" value="Chromosome 14"/>
</dbReference>
<gene>
    <name evidence="2" type="primary">sorbs2b</name>
</gene>
<name>A0AC58H7U3_DANRE</name>